<gene>
    <name evidence="1" type="ORF">ACJRO7_014151</name>
</gene>
<proteinExistence type="predicted"/>
<dbReference type="EMBL" id="JBJKBG010000003">
    <property type="protein sequence ID" value="KAL3744996.1"/>
    <property type="molecule type" value="Genomic_DNA"/>
</dbReference>
<evidence type="ECO:0000313" key="2">
    <source>
        <dbReference type="Proteomes" id="UP001634007"/>
    </source>
</evidence>
<organism evidence="1 2">
    <name type="scientific">Eucalyptus globulus</name>
    <name type="common">Tasmanian blue gum</name>
    <dbReference type="NCBI Taxonomy" id="34317"/>
    <lineage>
        <taxon>Eukaryota</taxon>
        <taxon>Viridiplantae</taxon>
        <taxon>Streptophyta</taxon>
        <taxon>Embryophyta</taxon>
        <taxon>Tracheophyta</taxon>
        <taxon>Spermatophyta</taxon>
        <taxon>Magnoliopsida</taxon>
        <taxon>eudicotyledons</taxon>
        <taxon>Gunneridae</taxon>
        <taxon>Pentapetalae</taxon>
        <taxon>rosids</taxon>
        <taxon>malvids</taxon>
        <taxon>Myrtales</taxon>
        <taxon>Myrtaceae</taxon>
        <taxon>Myrtoideae</taxon>
        <taxon>Eucalypteae</taxon>
        <taxon>Eucalyptus</taxon>
    </lineage>
</organism>
<sequence length="142" mass="15568">MGNPWWWCHVWTDGGTLRTGCLVKPAGSIILGQGRSNSLGGLLDGGGDHAQAWADGEEDAQMFTEIVSQRTCKMENDFVAGRHQTEWSLLENGSDVTAHSTVKARCCSFENLQNRMRFTVVKGKSSAERGPSRCRYSSNNDG</sequence>
<dbReference type="Proteomes" id="UP001634007">
    <property type="component" value="Unassembled WGS sequence"/>
</dbReference>
<name>A0ABD3L552_EUCGL</name>
<evidence type="ECO:0000313" key="1">
    <source>
        <dbReference type="EMBL" id="KAL3744996.1"/>
    </source>
</evidence>
<comment type="caution">
    <text evidence="1">The sequence shown here is derived from an EMBL/GenBank/DDBJ whole genome shotgun (WGS) entry which is preliminary data.</text>
</comment>
<protein>
    <submittedName>
        <fullName evidence="1">Uncharacterized protein</fullName>
    </submittedName>
</protein>
<keyword evidence="2" id="KW-1185">Reference proteome</keyword>
<reference evidence="1 2" key="1">
    <citation type="submission" date="2024-11" db="EMBL/GenBank/DDBJ databases">
        <title>Chromosome-level genome assembly of Eucalyptus globulus Labill. provides insights into its genome evolution.</title>
        <authorList>
            <person name="Li X."/>
        </authorList>
    </citation>
    <scope>NUCLEOTIDE SEQUENCE [LARGE SCALE GENOMIC DNA]</scope>
    <source>
        <strain evidence="1">CL2024</strain>
        <tissue evidence="1">Fresh tender leaves</tissue>
    </source>
</reference>
<accession>A0ABD3L552</accession>
<dbReference type="AlphaFoldDB" id="A0ABD3L552"/>